<feature type="domain" description="SLH" evidence="8">
    <location>
        <begin position="907"/>
        <end position="970"/>
    </location>
</feature>
<dbReference type="RefSeq" id="WP_213485597.1">
    <property type="nucleotide sequence ID" value="NZ_CAJRAY010000081.1"/>
</dbReference>
<dbReference type="InterPro" id="IPR036852">
    <property type="entry name" value="Peptidase_S8/S53_dom_sf"/>
</dbReference>
<dbReference type="SUPFAM" id="SSF52743">
    <property type="entry name" value="Subtilisin-like"/>
    <property type="match status" value="1"/>
</dbReference>
<evidence type="ECO:0000313" key="10">
    <source>
        <dbReference type="Proteomes" id="UP000681526"/>
    </source>
</evidence>
<keyword evidence="4 5" id="KW-0720">Serine protease</keyword>
<evidence type="ECO:0000256" key="1">
    <source>
        <dbReference type="ARBA" id="ARBA00011073"/>
    </source>
</evidence>
<evidence type="ECO:0000256" key="2">
    <source>
        <dbReference type="ARBA" id="ARBA00022670"/>
    </source>
</evidence>
<feature type="region of interest" description="Disordered" evidence="7">
    <location>
        <begin position="173"/>
        <end position="201"/>
    </location>
</feature>
<evidence type="ECO:0000256" key="4">
    <source>
        <dbReference type="ARBA" id="ARBA00022825"/>
    </source>
</evidence>
<dbReference type="Gene3D" id="2.60.120.380">
    <property type="match status" value="3"/>
</dbReference>
<dbReference type="PROSITE" id="PS51272">
    <property type="entry name" value="SLH"/>
    <property type="match status" value="3"/>
</dbReference>
<dbReference type="Pfam" id="PF00395">
    <property type="entry name" value="SLH"/>
    <property type="match status" value="3"/>
</dbReference>
<evidence type="ECO:0000256" key="3">
    <source>
        <dbReference type="ARBA" id="ARBA00022801"/>
    </source>
</evidence>
<feature type="compositionally biased region" description="Low complexity" evidence="7">
    <location>
        <begin position="173"/>
        <end position="191"/>
    </location>
</feature>
<dbReference type="InterPro" id="IPR051048">
    <property type="entry name" value="Peptidase_S8/S53_subtilisin"/>
</dbReference>
<dbReference type="PROSITE" id="PS00138">
    <property type="entry name" value="SUBTILASE_SER"/>
    <property type="match status" value="1"/>
</dbReference>
<dbReference type="InterPro" id="IPR023828">
    <property type="entry name" value="Peptidase_S8_Ser-AS"/>
</dbReference>
<protein>
    <submittedName>
        <fullName evidence="9">Peptidase S8 and S53 subtilisin kexin sedolisin</fullName>
    </submittedName>
</protein>
<dbReference type="PRINTS" id="PR00723">
    <property type="entry name" value="SUBTILISIN"/>
</dbReference>
<dbReference type="InterPro" id="IPR023827">
    <property type="entry name" value="Peptidase_S8_Asp-AS"/>
</dbReference>
<dbReference type="EMBL" id="CAJRAY010000081">
    <property type="protein sequence ID" value="CAG5091437.1"/>
    <property type="molecule type" value="Genomic_DNA"/>
</dbReference>
<feature type="active site" description="Charge relay system" evidence="5">
    <location>
        <position position="424"/>
    </location>
</feature>
<dbReference type="PROSITE" id="PS00137">
    <property type="entry name" value="SUBTILASE_HIS"/>
    <property type="match status" value="1"/>
</dbReference>
<accession>A0ABM8V776</accession>
<dbReference type="InterPro" id="IPR022398">
    <property type="entry name" value="Peptidase_S8_His-AS"/>
</dbReference>
<feature type="compositionally biased region" description="Basic and acidic residues" evidence="7">
    <location>
        <begin position="9"/>
        <end position="22"/>
    </location>
</feature>
<keyword evidence="2 5" id="KW-0645">Protease</keyword>
<dbReference type="InterPro" id="IPR015500">
    <property type="entry name" value="Peptidase_S8_subtilisin-rel"/>
</dbReference>
<sequence length="1027" mass="110351">MRIMKGNGRRTDNRKEAAARADRRQRRRRIAVPAALLACVLAAGSLLGETGGPLATAGASAPSNMKSSADAADVWTTGSWLLKWREGAEADPARLPGTVVLSRQPETGVEVVVPADGEDRQRWLDTLTAHPDVEYVHPVGKVKLLAFSADNGGEQADMTSTASTPAVAATETEAALQSSANPQSPAASAAADLPGKPDDPHLDRQSYLKLIGADRAWALAPGMATDLTIAVVDTGVDLDHPDLKDNLVQGINLIAPGKPPEDDNGHGTRVAGVLAAIGNNGIGTAGVLWKAKIMPVKALDETGFGDEKMLGEAIVKAVDAGAKIVVLSVGLYRYSPYMQDIALYAEKNDVLLVAASGNDGLQHGSKAAVKYPAAYPTVLAVSGAAADGSPERRANAGPENDIAAAWEVYTTALGGGYRKEEGTSMAAPQVAAAAALVWTKEPHLKAWQVRERLMQTAQDIGAPGRDDQTGAGLLRVDLALKAAANPDPREPNNTRQEAAALPVVNQIAGALSGGSDIDWFRIDAPHDGWMTFAFEGHPGENKAYPAVSAVLHRKDGTTASAEWRMNAGKVEWPVKRGVQWLELKFKNGEETAVVPYTLTTGFRMAADEYEPNDAQAFAHQLKNLTDGQLKVTGTFHQQGDQDWYAVTIGQTGDLKLSLAVDTMRIDPAFLIKPEHGTEQRVDDYGEGVTERANIPVTPGRYLIRVRDASSASAHPSVGTYTLSLELERRHEDPNEPNDRIYAATPLAPGTEYRGVFAVQGDEDWFRLKLDSRSIVSVTLDGVPTDRRVRMEVYDKRQQLLETFETSPETASIRIEREYDEGSHYIRLTSDRPFDRSLYRLRVNVEPLVGGFRDIAGHWAEDSIIRLNALGLVSGTGDHRFEPDRGISRAEAAALVVRALGGSGTPAATIAYRDLDESHWAYKAIQQATAAGIVNGLPGGRFGPSNPVSRAEAAVMIGRALGLAPLRTTSAPFADLEANHWAAAMINRMQEEGLLSGYPGGFVRPDERISRAEFSVFLLRAVEKRRLN</sequence>
<dbReference type="InterPro" id="IPR001119">
    <property type="entry name" value="SLH_dom"/>
</dbReference>
<feature type="region of interest" description="Disordered" evidence="7">
    <location>
        <begin position="1"/>
        <end position="25"/>
    </location>
</feature>
<dbReference type="PANTHER" id="PTHR43399">
    <property type="entry name" value="SUBTILISIN-RELATED"/>
    <property type="match status" value="1"/>
</dbReference>
<evidence type="ECO:0000256" key="7">
    <source>
        <dbReference type="SAM" id="MobiDB-lite"/>
    </source>
</evidence>
<feature type="active site" description="Charge relay system" evidence="5">
    <location>
        <position position="233"/>
    </location>
</feature>
<evidence type="ECO:0000313" key="9">
    <source>
        <dbReference type="EMBL" id="CAG5091437.1"/>
    </source>
</evidence>
<reference evidence="9 10" key="1">
    <citation type="submission" date="2021-04" db="EMBL/GenBank/DDBJ databases">
        <authorList>
            <person name="Rakotoarivonina H."/>
        </authorList>
    </citation>
    <scope>NUCLEOTIDE SEQUENCE [LARGE SCALE GENOMIC DNA]</scope>
    <source>
        <strain evidence="9 10">XE</strain>
    </source>
</reference>
<proteinExistence type="inferred from homology"/>
<dbReference type="PROSITE" id="PS00136">
    <property type="entry name" value="SUBTILASE_ASP"/>
    <property type="match status" value="1"/>
</dbReference>
<organism evidence="9 10">
    <name type="scientific">Thermobacillus xylanilyticus</name>
    <dbReference type="NCBI Taxonomy" id="76633"/>
    <lineage>
        <taxon>Bacteria</taxon>
        <taxon>Bacillati</taxon>
        <taxon>Bacillota</taxon>
        <taxon>Bacilli</taxon>
        <taxon>Bacillales</taxon>
        <taxon>Paenibacillaceae</taxon>
        <taxon>Thermobacillus</taxon>
    </lineage>
</organism>
<evidence type="ECO:0000256" key="6">
    <source>
        <dbReference type="RuleBase" id="RU003355"/>
    </source>
</evidence>
<evidence type="ECO:0000256" key="5">
    <source>
        <dbReference type="PROSITE-ProRule" id="PRU01240"/>
    </source>
</evidence>
<name>A0ABM8V776_THEXY</name>
<feature type="domain" description="SLH" evidence="8">
    <location>
        <begin position="846"/>
        <end position="905"/>
    </location>
</feature>
<dbReference type="Gene3D" id="3.40.50.200">
    <property type="entry name" value="Peptidase S8/S53 domain"/>
    <property type="match status" value="1"/>
</dbReference>
<gene>
    <name evidence="9" type="primary">txxe 2880</name>
    <name evidence="9" type="ORF">TXXE_15670</name>
</gene>
<dbReference type="Proteomes" id="UP000681526">
    <property type="component" value="Unassembled WGS sequence"/>
</dbReference>
<dbReference type="PROSITE" id="PS51892">
    <property type="entry name" value="SUBTILASE"/>
    <property type="match status" value="1"/>
</dbReference>
<keyword evidence="3 5" id="KW-0378">Hydrolase</keyword>
<dbReference type="PANTHER" id="PTHR43399:SF4">
    <property type="entry name" value="CELL WALL-ASSOCIATED PROTEASE"/>
    <property type="match status" value="1"/>
</dbReference>
<comment type="similarity">
    <text evidence="1 5 6">Belongs to the peptidase S8 family.</text>
</comment>
<comment type="caution">
    <text evidence="9">The sequence shown here is derived from an EMBL/GenBank/DDBJ whole genome shotgun (WGS) entry which is preliminary data.</text>
</comment>
<keyword evidence="10" id="KW-1185">Reference proteome</keyword>
<feature type="domain" description="SLH" evidence="8">
    <location>
        <begin position="972"/>
        <end position="1027"/>
    </location>
</feature>
<dbReference type="InterPro" id="IPR000209">
    <property type="entry name" value="Peptidase_S8/S53_dom"/>
</dbReference>
<feature type="active site" description="Charge relay system" evidence="5">
    <location>
        <position position="266"/>
    </location>
</feature>
<dbReference type="SUPFAM" id="SSF89260">
    <property type="entry name" value="Collagen-binding domain"/>
    <property type="match status" value="1"/>
</dbReference>
<evidence type="ECO:0000259" key="8">
    <source>
        <dbReference type="PROSITE" id="PS51272"/>
    </source>
</evidence>
<dbReference type="Pfam" id="PF00082">
    <property type="entry name" value="Peptidase_S8"/>
    <property type="match status" value="1"/>
</dbReference>